<evidence type="ECO:0000256" key="2">
    <source>
        <dbReference type="ARBA" id="ARBA00023002"/>
    </source>
</evidence>
<gene>
    <name evidence="4" type="ORF">JMJ56_11845</name>
</gene>
<dbReference type="PANTHER" id="PTHR24321:SF15">
    <property type="entry name" value="OXIDOREDUCTASE UCPA"/>
    <property type="match status" value="1"/>
</dbReference>
<dbReference type="InterPro" id="IPR002347">
    <property type="entry name" value="SDR_fam"/>
</dbReference>
<evidence type="ECO:0000313" key="4">
    <source>
        <dbReference type="EMBL" id="MBL6078702.1"/>
    </source>
</evidence>
<reference evidence="4 5" key="1">
    <citation type="submission" date="2021-01" db="EMBL/GenBank/DDBJ databases">
        <title>Belnapia mucosa sp. nov. and Belnapia arida sp. nov., isolated from the Tabernas Desert (Almeria, Spain).</title>
        <authorList>
            <person name="Molina-Menor E."/>
            <person name="Vidal-Verdu A."/>
            <person name="Calonge A."/>
            <person name="Satari L."/>
            <person name="Pereto J."/>
            <person name="Porcar M."/>
        </authorList>
    </citation>
    <scope>NUCLEOTIDE SEQUENCE [LARGE SCALE GENOMIC DNA]</scope>
    <source>
        <strain evidence="4 5">T18</strain>
    </source>
</reference>
<dbReference type="NCBIfam" id="NF005559">
    <property type="entry name" value="PRK07231.1"/>
    <property type="match status" value="1"/>
</dbReference>
<evidence type="ECO:0000259" key="3">
    <source>
        <dbReference type="SMART" id="SM00822"/>
    </source>
</evidence>
<protein>
    <submittedName>
        <fullName evidence="4">Glucose 1-dehydrogenase</fullName>
        <ecNumber evidence="4">1.1.1.47</ecNumber>
    </submittedName>
</protein>
<accession>A0ABS1U216</accession>
<dbReference type="PRINTS" id="PR00081">
    <property type="entry name" value="GDHRDH"/>
</dbReference>
<dbReference type="PRINTS" id="PR00080">
    <property type="entry name" value="SDRFAMILY"/>
</dbReference>
<dbReference type="EC" id="1.1.1.47" evidence="4"/>
<dbReference type="PANTHER" id="PTHR24321">
    <property type="entry name" value="DEHYDROGENASES, SHORT CHAIN"/>
    <property type="match status" value="1"/>
</dbReference>
<dbReference type="Proteomes" id="UP000660885">
    <property type="component" value="Unassembled WGS sequence"/>
</dbReference>
<organism evidence="4 5">
    <name type="scientific">Belnapia arida</name>
    <dbReference type="NCBI Taxonomy" id="2804533"/>
    <lineage>
        <taxon>Bacteria</taxon>
        <taxon>Pseudomonadati</taxon>
        <taxon>Pseudomonadota</taxon>
        <taxon>Alphaproteobacteria</taxon>
        <taxon>Acetobacterales</taxon>
        <taxon>Roseomonadaceae</taxon>
        <taxon>Belnapia</taxon>
    </lineage>
</organism>
<dbReference type="InterPro" id="IPR020904">
    <property type="entry name" value="Sc_DH/Rdtase_CS"/>
</dbReference>
<dbReference type="Gene3D" id="3.40.50.720">
    <property type="entry name" value="NAD(P)-binding Rossmann-like Domain"/>
    <property type="match status" value="1"/>
</dbReference>
<keyword evidence="5" id="KW-1185">Reference proteome</keyword>
<proteinExistence type="inferred from homology"/>
<keyword evidence="2 4" id="KW-0560">Oxidoreductase</keyword>
<dbReference type="RefSeq" id="WP_202831907.1">
    <property type="nucleotide sequence ID" value="NZ_JAETWB010000004.1"/>
</dbReference>
<dbReference type="SUPFAM" id="SSF51735">
    <property type="entry name" value="NAD(P)-binding Rossmann-fold domains"/>
    <property type="match status" value="1"/>
</dbReference>
<sequence>MAQLQGPQLHGKVALVTGAAAGIGAACAATLAREGAKVLLTDLDDARGEAMAGRIREAGSEAHYLHQDVTDEARWAEVVKEAETRFGRLDVLVANAGIAILKSILDMSLEEWRRQMAVNVDGVFLSVKHAIPAMKRAGGGSIILLSSVAGIRGSAGLAGYSASKGAVRLFAKSVALECARDNIRCNSVHPGIIDTEIWDKMPIGPGGRNAPLDARAIAAASVPTGKLGTPQDIANGVLYLASDQSSYVNGSELIIDSGQTAGRVGSLKQD</sequence>
<dbReference type="SMART" id="SM00822">
    <property type="entry name" value="PKS_KR"/>
    <property type="match status" value="1"/>
</dbReference>
<dbReference type="GO" id="GO:0047936">
    <property type="term" value="F:glucose 1-dehydrogenase [NAD(P)+] activity"/>
    <property type="evidence" value="ECO:0007669"/>
    <property type="project" value="UniProtKB-EC"/>
</dbReference>
<comment type="caution">
    <text evidence="4">The sequence shown here is derived from an EMBL/GenBank/DDBJ whole genome shotgun (WGS) entry which is preliminary data.</text>
</comment>
<evidence type="ECO:0000313" key="5">
    <source>
        <dbReference type="Proteomes" id="UP000660885"/>
    </source>
</evidence>
<dbReference type="InterPro" id="IPR057326">
    <property type="entry name" value="KR_dom"/>
</dbReference>
<dbReference type="PROSITE" id="PS00061">
    <property type="entry name" value="ADH_SHORT"/>
    <property type="match status" value="1"/>
</dbReference>
<evidence type="ECO:0000256" key="1">
    <source>
        <dbReference type="ARBA" id="ARBA00006484"/>
    </source>
</evidence>
<comment type="similarity">
    <text evidence="1">Belongs to the short-chain dehydrogenases/reductases (SDR) family.</text>
</comment>
<dbReference type="InterPro" id="IPR036291">
    <property type="entry name" value="NAD(P)-bd_dom_sf"/>
</dbReference>
<dbReference type="EMBL" id="JAETWB010000004">
    <property type="protein sequence ID" value="MBL6078702.1"/>
    <property type="molecule type" value="Genomic_DNA"/>
</dbReference>
<dbReference type="Pfam" id="PF13561">
    <property type="entry name" value="adh_short_C2"/>
    <property type="match status" value="1"/>
</dbReference>
<feature type="domain" description="Ketoreductase" evidence="3">
    <location>
        <begin position="12"/>
        <end position="195"/>
    </location>
</feature>
<name>A0ABS1U216_9PROT</name>